<keyword evidence="2" id="KW-1185">Reference proteome</keyword>
<accession>I3UC33</accession>
<protein>
    <submittedName>
        <fullName evidence="1">Uncharacterized protein</fullName>
    </submittedName>
</protein>
<evidence type="ECO:0000313" key="1">
    <source>
        <dbReference type="EMBL" id="AFK62571.1"/>
    </source>
</evidence>
<dbReference type="Proteomes" id="UP000005267">
    <property type="component" value="Chromosome"/>
</dbReference>
<sequence length="56" mass="6057">MRIKIGIIATRGEPGTLEQARGHFAGHGDTMRVSAGLYTLGDRLNGRYPGRTDTVD</sequence>
<evidence type="ECO:0000313" key="2">
    <source>
        <dbReference type="Proteomes" id="UP000005267"/>
    </source>
</evidence>
<proteinExistence type="predicted"/>
<reference evidence="1 2" key="1">
    <citation type="journal article" date="2011" name="J. Bacteriol.">
        <title>Whole-genome shotgun sequencing of the sulfur-oxidizing chemoautotroph Tetrathiobacter kashmirensis.</title>
        <authorList>
            <person name="Ghosh W."/>
            <person name="George A."/>
            <person name="Agarwal A."/>
            <person name="Raj P."/>
            <person name="Alam M."/>
            <person name="Pyne P."/>
            <person name="Das Gupta S.K."/>
        </authorList>
    </citation>
    <scope>NUCLEOTIDE SEQUENCE [LARGE SCALE GENOMIC DNA]</scope>
    <source>
        <strain evidence="1 2">WT001</strain>
    </source>
</reference>
<dbReference type="HOGENOM" id="CLU_3003720_0_0_4"/>
<dbReference type="AlphaFoldDB" id="I3UC33"/>
<dbReference type="EMBL" id="CP003555">
    <property type="protein sequence ID" value="AFK62571.1"/>
    <property type="molecule type" value="Genomic_DNA"/>
</dbReference>
<organism evidence="1 2">
    <name type="scientific">Advenella kashmirensis (strain DSM 17095 / LMG 22695 / WT001)</name>
    <name type="common">Tetrathiobacter kashmirensis</name>
    <dbReference type="NCBI Taxonomy" id="1036672"/>
    <lineage>
        <taxon>Bacteria</taxon>
        <taxon>Pseudomonadati</taxon>
        <taxon>Pseudomonadota</taxon>
        <taxon>Betaproteobacteria</taxon>
        <taxon>Burkholderiales</taxon>
        <taxon>Alcaligenaceae</taxon>
    </lineage>
</organism>
<name>I3UC33_ADVKW</name>
<gene>
    <name evidence="1" type="ordered locus">TKWG_11945</name>
</gene>
<reference evidence="2" key="2">
    <citation type="journal article" date="2013" name="PLoS ONE">
        <title>Genome implosion elicits host-confinement in Alcaligenaceae: evidence from the comparative genomics of Tetrathiobacter kashmirensis, a pathogen in the making.</title>
        <authorList>
            <person name="Ghosh W."/>
            <person name="Alam M."/>
            <person name="Roy C."/>
            <person name="Pyne P."/>
            <person name="George A."/>
            <person name="Chakraborty R."/>
            <person name="Majumder S."/>
            <person name="Agarwal A."/>
            <person name="Chakraborty S."/>
            <person name="Majumdar S."/>
            <person name="Gupta S.K."/>
        </authorList>
    </citation>
    <scope>NUCLEOTIDE SEQUENCE [LARGE SCALE GENOMIC DNA]</scope>
    <source>
        <strain evidence="2">WT001</strain>
    </source>
</reference>
<dbReference type="KEGG" id="aka:TKWG_11945"/>